<gene>
    <name evidence="1" type="ORF">M3202_19795</name>
</gene>
<evidence type="ECO:0000313" key="1">
    <source>
        <dbReference type="EMBL" id="MCM3716291.1"/>
    </source>
</evidence>
<proteinExistence type="predicted"/>
<sequence length="47" mass="5609">MYKSDALKAYRKIKTAEHSYQAYRYIERLSPNIAKEVLLLLVARKHQ</sequence>
<keyword evidence="2" id="KW-1185">Reference proteome</keyword>
<organism evidence="1 2">
    <name type="scientific">Halalkalibacter oceani</name>
    <dbReference type="NCBI Taxonomy" id="1653776"/>
    <lineage>
        <taxon>Bacteria</taxon>
        <taxon>Bacillati</taxon>
        <taxon>Bacillota</taxon>
        <taxon>Bacilli</taxon>
        <taxon>Bacillales</taxon>
        <taxon>Bacillaceae</taxon>
        <taxon>Halalkalibacter</taxon>
    </lineage>
</organism>
<accession>A0A9X2DSH7</accession>
<dbReference type="AlphaFoldDB" id="A0A9X2DSH7"/>
<evidence type="ECO:0000313" key="2">
    <source>
        <dbReference type="Proteomes" id="UP001139179"/>
    </source>
</evidence>
<dbReference type="RefSeq" id="WP_251224962.1">
    <property type="nucleotide sequence ID" value="NZ_JAMBOL010000033.1"/>
</dbReference>
<name>A0A9X2DSH7_9BACI</name>
<reference evidence="1" key="1">
    <citation type="submission" date="2022-05" db="EMBL/GenBank/DDBJ databases">
        <title>Comparative Genomics of Spacecraft Associated Microbes.</title>
        <authorList>
            <person name="Tran M.T."/>
            <person name="Wright A."/>
            <person name="Seuylemezian A."/>
            <person name="Eisen J."/>
            <person name="Coil D."/>
        </authorList>
    </citation>
    <scope>NUCLEOTIDE SEQUENCE</scope>
    <source>
        <strain evidence="1">214.1.1</strain>
    </source>
</reference>
<comment type="caution">
    <text evidence="1">The sequence shown here is derived from an EMBL/GenBank/DDBJ whole genome shotgun (WGS) entry which is preliminary data.</text>
</comment>
<protein>
    <submittedName>
        <fullName evidence="1">Uncharacterized protein</fullName>
    </submittedName>
</protein>
<dbReference type="Proteomes" id="UP001139179">
    <property type="component" value="Unassembled WGS sequence"/>
</dbReference>
<dbReference type="EMBL" id="JAMBOL010000033">
    <property type="protein sequence ID" value="MCM3716291.1"/>
    <property type="molecule type" value="Genomic_DNA"/>
</dbReference>